<evidence type="ECO:0000313" key="3">
    <source>
        <dbReference type="EMBL" id="ALO21112.1"/>
    </source>
</evidence>
<feature type="compositionally biased region" description="Polar residues" evidence="1">
    <location>
        <begin position="245"/>
        <end position="256"/>
    </location>
</feature>
<reference evidence="3" key="1">
    <citation type="journal article" date="2015" name="BMC Evol. Biol.">
        <title>Chloroplast phylogenomic analysis of chlorophyte green algae identifies a novel lineage sister to the Sphaeropleales (Chlorophyceae).</title>
        <authorList>
            <person name="Lemieux C."/>
            <person name="Vincent A.T."/>
            <person name="Labarre A."/>
            <person name="Otis C."/>
            <person name="Turmel M."/>
        </authorList>
    </citation>
    <scope>NUCLEOTIDE SEQUENCE</scope>
</reference>
<keyword evidence="3" id="KW-0378">Hydrolase</keyword>
<dbReference type="Gene3D" id="3.10.28.10">
    <property type="entry name" value="Homing endonucleases"/>
    <property type="match status" value="2"/>
</dbReference>
<sequence>MGHIKLHYLLEQPVRNNCYDNTSWHNYCWRTDRYAIVGIFFVLKFRQAPPRAAYPLRRTCIWGESAGVCAYALHMDQHKGKLVKKINKVGYISWSPGKDWIKSLFLLIQTSCINVGHAVLISVVQLCSFNFPWDNLLGRANQQETKEQFACFVPSERASLCPCPLAFVFTLLVKNQRALPVTGSATRSYQETWFLVWLGMAFLLFSSSLPMPMLRISIRAGEKVFWLRHSSPERRTAGASRKPSHQSTNQAYREQTTGKCVQMGSSETTREAFWRHFDSVFMYITQQAHFTYARLCQGRMGYKVVVLWVILKDLWAHVLTDPGYAARRVHFFVLRFVLWWLSGLREAPAVLLSGLLVSWQMHMRSISISLLEGQSTGHGFSPKEKSRASPFSLSPFSLKEEEKQEQEKRRKVATPSGKKSTCQTRSPLRFNLIRWFGGGNNSIYDFSAYDRVKCKHKKHFSPDFLEWFIGFSEGDGSFYIKDKKPVFTINQADLPLLKKIRTELGFGVVSTYVQGDATYARYTVQGVENIERLIAIFNGNIHLNKVYKRFAAWVAVFDKQNQKQTVLKPRKPATEINLESHWLSGFWDAEGGFSAYFSSAKRAAAGTRLNLKAYVDQKAELEVFEHICKLFEVPKLTFRNPLKQYYRVEISSKQSLPIVLSYFETHKLRGKKGECYAVWKRLANLYLKNLHLAELNNNFDSFSKRVDKVKELNALFKKDKSVLAQVREITEQNADEMKI</sequence>
<dbReference type="InterPro" id="IPR027434">
    <property type="entry name" value="Homing_endonucl"/>
</dbReference>
<dbReference type="InterPro" id="IPR004860">
    <property type="entry name" value="LAGLIDADG_dom"/>
</dbReference>
<dbReference type="EMBL" id="KT624877">
    <property type="protein sequence ID" value="ALO21112.1"/>
    <property type="molecule type" value="Genomic_DNA"/>
</dbReference>
<feature type="region of interest" description="Disordered" evidence="1">
    <location>
        <begin position="235"/>
        <end position="256"/>
    </location>
</feature>
<name>A0A0S2IC61_9CHLO</name>
<dbReference type="Pfam" id="PF00961">
    <property type="entry name" value="LAGLIDADG_1"/>
    <property type="match status" value="2"/>
</dbReference>
<dbReference type="GO" id="GO:0004519">
    <property type="term" value="F:endonuclease activity"/>
    <property type="evidence" value="ECO:0007669"/>
    <property type="project" value="UniProtKB-KW"/>
</dbReference>
<evidence type="ECO:0000256" key="1">
    <source>
        <dbReference type="SAM" id="MobiDB-lite"/>
    </source>
</evidence>
<dbReference type="PANTHER" id="PTHR36181:SF2">
    <property type="entry name" value="INTRON-ENCODED ENDONUCLEASE AI3-RELATED"/>
    <property type="match status" value="1"/>
</dbReference>
<keyword evidence="3" id="KW-0934">Plastid</keyword>
<keyword evidence="3" id="KW-0255">Endonuclease</keyword>
<feature type="region of interest" description="Disordered" evidence="1">
    <location>
        <begin position="397"/>
        <end position="423"/>
    </location>
</feature>
<feature type="domain" description="Homing endonuclease LAGLIDADG" evidence="2">
    <location>
        <begin position="469"/>
        <end position="554"/>
    </location>
</feature>
<feature type="domain" description="Homing endonuclease LAGLIDADG" evidence="2">
    <location>
        <begin position="583"/>
        <end position="681"/>
    </location>
</feature>
<protein>
    <submittedName>
        <fullName evidence="3">Putative double LAGLIDADG homing endonuclease</fullName>
    </submittedName>
</protein>
<organism evidence="3">
    <name type="scientific">Staurocarteria crucifera</name>
    <dbReference type="NCBI Taxonomy" id="47781"/>
    <lineage>
        <taxon>Eukaryota</taxon>
        <taxon>Viridiplantae</taxon>
        <taxon>Chlorophyta</taxon>
        <taxon>core chlorophytes</taxon>
        <taxon>Chlorophyceae</taxon>
        <taxon>CS clade</taxon>
        <taxon>Chlamydomonadales</taxon>
        <taxon>Chlamydomonadaceae</taxon>
        <taxon>Staurocarteria</taxon>
    </lineage>
</organism>
<dbReference type="SUPFAM" id="SSF55608">
    <property type="entry name" value="Homing endonucleases"/>
    <property type="match status" value="2"/>
</dbReference>
<dbReference type="GO" id="GO:0005739">
    <property type="term" value="C:mitochondrion"/>
    <property type="evidence" value="ECO:0007669"/>
    <property type="project" value="UniProtKB-ARBA"/>
</dbReference>
<dbReference type="InterPro" id="IPR051289">
    <property type="entry name" value="LAGLIDADG_Endonuclease"/>
</dbReference>
<keyword evidence="3" id="KW-0540">Nuclease</keyword>
<feature type="compositionally biased region" description="Basic and acidic residues" evidence="1">
    <location>
        <begin position="398"/>
        <end position="408"/>
    </location>
</feature>
<dbReference type="PANTHER" id="PTHR36181">
    <property type="entry name" value="INTRON-ENCODED ENDONUCLEASE AI3-RELATED"/>
    <property type="match status" value="1"/>
</dbReference>
<gene>
    <name evidence="3" type="primary">orf739</name>
</gene>
<dbReference type="AlphaFoldDB" id="A0A0S2IC61"/>
<geneLocation type="chloroplast" evidence="3"/>
<evidence type="ECO:0000259" key="2">
    <source>
        <dbReference type="Pfam" id="PF00961"/>
    </source>
</evidence>
<accession>A0A0S2IC61</accession>
<keyword evidence="3" id="KW-0150">Chloroplast</keyword>
<proteinExistence type="predicted"/>